<dbReference type="PANTHER" id="PTHR47027">
    <property type="entry name" value="REVERSE TRANSCRIPTASE DOMAIN-CONTAINING PROTEIN"/>
    <property type="match status" value="1"/>
</dbReference>
<evidence type="ECO:0000313" key="3">
    <source>
        <dbReference type="EMBL" id="KAF2884414.1"/>
    </source>
</evidence>
<dbReference type="InterPro" id="IPR000477">
    <property type="entry name" value="RT_dom"/>
</dbReference>
<feature type="compositionally biased region" description="Basic residues" evidence="1">
    <location>
        <begin position="120"/>
        <end position="130"/>
    </location>
</feature>
<feature type="region of interest" description="Disordered" evidence="1">
    <location>
        <begin position="111"/>
        <end position="130"/>
    </location>
</feature>
<protein>
    <recommendedName>
        <fullName evidence="2">Reverse transcriptase domain-containing protein</fullName>
    </recommendedName>
</protein>
<dbReference type="OrthoDB" id="6768347at2759"/>
<dbReference type="Proteomes" id="UP000801492">
    <property type="component" value="Unassembled WGS sequence"/>
</dbReference>
<sequence length="277" mass="31821">MSTKILENDNLLENKTVEMDQSIMMFVDGKDLSKDVSCHLTPLLVLFTIFVEAMIERTGKSEFSKINTQTDKKSVDEDDDSDLNHLRAQAELKLADNRRIRPFDKILVSPETDDPVAGTSRKRHKIEKKKKRENHLWAKSDLQSCQDEKTGLWPENWSTSILLPLHKKGPTTVCDNYRLIALISHPSKIMLYILQARLQTFLTHQIAPEQAGFVNGRGTREQILNAKQLIEKAREYSVPIYLCFVDYEKAFDNVRRPKLWTTLGELGRLGERIPPSS</sequence>
<dbReference type="PANTHER" id="PTHR47027:SF8">
    <property type="entry name" value="RIBONUCLEASE H"/>
    <property type="match status" value="1"/>
</dbReference>
<dbReference type="CDD" id="cd01650">
    <property type="entry name" value="RT_nLTR_like"/>
    <property type="match status" value="1"/>
</dbReference>
<feature type="domain" description="Reverse transcriptase" evidence="2">
    <location>
        <begin position="166"/>
        <end position="264"/>
    </location>
</feature>
<reference evidence="3" key="1">
    <citation type="submission" date="2019-08" db="EMBL/GenBank/DDBJ databases">
        <title>The genome of the North American firefly Photinus pyralis.</title>
        <authorList>
            <consortium name="Photinus pyralis genome working group"/>
            <person name="Fallon T.R."/>
            <person name="Sander Lower S.E."/>
            <person name="Weng J.-K."/>
        </authorList>
    </citation>
    <scope>NUCLEOTIDE SEQUENCE</scope>
    <source>
        <strain evidence="3">TRF0915ILg1</strain>
        <tissue evidence="3">Whole body</tissue>
    </source>
</reference>
<dbReference type="EMBL" id="VTPC01090178">
    <property type="protein sequence ID" value="KAF2884414.1"/>
    <property type="molecule type" value="Genomic_DNA"/>
</dbReference>
<comment type="caution">
    <text evidence="3">The sequence shown here is derived from an EMBL/GenBank/DDBJ whole genome shotgun (WGS) entry which is preliminary data.</text>
</comment>
<proteinExistence type="predicted"/>
<gene>
    <name evidence="3" type="ORF">ILUMI_21793</name>
</gene>
<name>A0A8K0G3E9_IGNLU</name>
<keyword evidence="4" id="KW-1185">Reference proteome</keyword>
<evidence type="ECO:0000313" key="4">
    <source>
        <dbReference type="Proteomes" id="UP000801492"/>
    </source>
</evidence>
<evidence type="ECO:0000256" key="1">
    <source>
        <dbReference type="SAM" id="MobiDB-lite"/>
    </source>
</evidence>
<dbReference type="Pfam" id="PF00078">
    <property type="entry name" value="RVT_1"/>
    <property type="match status" value="1"/>
</dbReference>
<accession>A0A8K0G3E9</accession>
<evidence type="ECO:0000259" key="2">
    <source>
        <dbReference type="Pfam" id="PF00078"/>
    </source>
</evidence>
<organism evidence="3 4">
    <name type="scientific">Ignelater luminosus</name>
    <name type="common">Cucubano</name>
    <name type="synonym">Pyrophorus luminosus</name>
    <dbReference type="NCBI Taxonomy" id="2038154"/>
    <lineage>
        <taxon>Eukaryota</taxon>
        <taxon>Metazoa</taxon>
        <taxon>Ecdysozoa</taxon>
        <taxon>Arthropoda</taxon>
        <taxon>Hexapoda</taxon>
        <taxon>Insecta</taxon>
        <taxon>Pterygota</taxon>
        <taxon>Neoptera</taxon>
        <taxon>Endopterygota</taxon>
        <taxon>Coleoptera</taxon>
        <taxon>Polyphaga</taxon>
        <taxon>Elateriformia</taxon>
        <taxon>Elateroidea</taxon>
        <taxon>Elateridae</taxon>
        <taxon>Agrypninae</taxon>
        <taxon>Pyrophorini</taxon>
        <taxon>Ignelater</taxon>
    </lineage>
</organism>
<dbReference type="AlphaFoldDB" id="A0A8K0G3E9"/>